<keyword evidence="4" id="KW-0653">Protein transport</keyword>
<dbReference type="OrthoDB" id="10254720at2759"/>
<dbReference type="GO" id="GO:1901981">
    <property type="term" value="F:phosphatidylinositol phosphate binding"/>
    <property type="evidence" value="ECO:0007669"/>
    <property type="project" value="TreeGrafter"/>
</dbReference>
<keyword evidence="10" id="KW-1185">Reference proteome</keyword>
<feature type="compositionally biased region" description="Basic and acidic residues" evidence="7">
    <location>
        <begin position="593"/>
        <end position="603"/>
    </location>
</feature>
<accession>A0A553Q7P4</accession>
<dbReference type="InterPro" id="IPR001683">
    <property type="entry name" value="PX_dom"/>
</dbReference>
<dbReference type="STRING" id="623744.A0A553Q7P4"/>
<sequence>MKTNQISLLFSQQSHHLYHTDLLILSLTPNQRAEIDREIETRAVPLQPLSGEVLEKVLEFGVLPGSVWRKLVLQGLMGYLPLPISIQPRDGRLISYTHLISSEHVNKAPAASTDQSYSRRVERDEQSKRYQCPGRVYQISLYSPSGDLHVLLNAYEDFQISPKGKVSRLEASSRLRVALLEGEGETEQSKVLTCSLRSSFILKDLLIFMEKNQELHIITSPAPHQEMLINTGEETDGRFDASCLTTAELQQHWRAVKQEIRRVELLFDIPSAKVIDKTISKYVVYTVVVLRSGSYDSEQVEIWRRYSDFLHLHQQLLLEFREEIEDVAMPKKKLTGNLCPEIITERRVALRDYLTQLYSLRCVRKSKAFQDFFTHQELKTAYILLRGGRFLQALEGLQKVLILQEKLASDDPTLVVPTLCAILVCQRDLQDFEAALQTGRRALPTVRRYELFRYQGPLLEMLVDLGYSLGLPVAQIQEELRRVQDSLYGQGSQMSLKELVVQEFFMQRGLDAEQKQQLDEEERRIISDEHWFLDLPELKAKENHIIEERSFVPCEDLVYGRMSFKGFNPEVEKLMITMNAPREEDEEEDEEDMSRMEMDITDEEMAKRYETLVESMRKKFAKKRERSASASRGEDVNCNVITDVQPKRAFLKPQD</sequence>
<evidence type="ECO:0000256" key="4">
    <source>
        <dbReference type="ARBA" id="ARBA00022927"/>
    </source>
</evidence>
<dbReference type="PANTHER" id="PTHR20939:SF1">
    <property type="entry name" value="SORTING NEXIN-20"/>
    <property type="match status" value="1"/>
</dbReference>
<feature type="domain" description="PX" evidence="8">
    <location>
        <begin position="263"/>
        <end position="380"/>
    </location>
</feature>
<dbReference type="GO" id="GO:0031901">
    <property type="term" value="C:early endosome membrane"/>
    <property type="evidence" value="ECO:0007669"/>
    <property type="project" value="UniProtKB-SubCell"/>
</dbReference>
<evidence type="ECO:0000256" key="3">
    <source>
        <dbReference type="ARBA" id="ARBA00022753"/>
    </source>
</evidence>
<keyword evidence="5" id="KW-0446">Lipid-binding</keyword>
<evidence type="ECO:0000313" key="10">
    <source>
        <dbReference type="Proteomes" id="UP000316079"/>
    </source>
</evidence>
<evidence type="ECO:0000256" key="2">
    <source>
        <dbReference type="ARBA" id="ARBA00022448"/>
    </source>
</evidence>
<dbReference type="Pfam" id="PF10175">
    <property type="entry name" value="MPP6"/>
    <property type="match status" value="1"/>
</dbReference>
<dbReference type="Pfam" id="PF00787">
    <property type="entry name" value="PX"/>
    <property type="match status" value="1"/>
</dbReference>
<evidence type="ECO:0000256" key="7">
    <source>
        <dbReference type="SAM" id="MobiDB-lite"/>
    </source>
</evidence>
<feature type="region of interest" description="Disordered" evidence="7">
    <location>
        <begin position="623"/>
        <end position="655"/>
    </location>
</feature>
<dbReference type="Proteomes" id="UP000316079">
    <property type="component" value="Unassembled WGS sequence"/>
</dbReference>
<dbReference type="Gene3D" id="3.30.1520.10">
    <property type="entry name" value="Phox-like domain"/>
    <property type="match status" value="1"/>
</dbReference>
<dbReference type="SMART" id="SM00312">
    <property type="entry name" value="PX"/>
    <property type="match status" value="1"/>
</dbReference>
<evidence type="ECO:0000256" key="5">
    <source>
        <dbReference type="ARBA" id="ARBA00023121"/>
    </source>
</evidence>
<keyword evidence="3" id="KW-0967">Endosome</keyword>
<dbReference type="InterPro" id="IPR039937">
    <property type="entry name" value="SNX20/SNX21"/>
</dbReference>
<reference evidence="9 10" key="1">
    <citation type="journal article" date="2019" name="Sci. Data">
        <title>Hybrid genome assembly and annotation of Danionella translucida.</title>
        <authorList>
            <person name="Kadobianskyi M."/>
            <person name="Schulze L."/>
            <person name="Schuelke M."/>
            <person name="Judkewitz B."/>
        </authorList>
    </citation>
    <scope>NUCLEOTIDE SEQUENCE [LARGE SCALE GENOMIC DNA]</scope>
    <source>
        <strain evidence="9 10">Bolton</strain>
    </source>
</reference>
<dbReference type="AlphaFoldDB" id="A0A553Q7P4"/>
<comment type="subcellular location">
    <subcellularLocation>
        <location evidence="1">Early endosome membrane</location>
        <topology evidence="1">Peripheral membrane protein</topology>
        <orientation evidence="1">Cytoplasmic side</orientation>
    </subcellularLocation>
</comment>
<dbReference type="InterPro" id="IPR036871">
    <property type="entry name" value="PX_dom_sf"/>
</dbReference>
<organism evidence="9 10">
    <name type="scientific">Danionella cerebrum</name>
    <dbReference type="NCBI Taxonomy" id="2873325"/>
    <lineage>
        <taxon>Eukaryota</taxon>
        <taxon>Metazoa</taxon>
        <taxon>Chordata</taxon>
        <taxon>Craniata</taxon>
        <taxon>Vertebrata</taxon>
        <taxon>Euteleostomi</taxon>
        <taxon>Actinopterygii</taxon>
        <taxon>Neopterygii</taxon>
        <taxon>Teleostei</taxon>
        <taxon>Ostariophysi</taxon>
        <taxon>Cypriniformes</taxon>
        <taxon>Danionidae</taxon>
        <taxon>Danioninae</taxon>
        <taxon>Danionella</taxon>
    </lineage>
</organism>
<name>A0A553Q7P4_9TELE</name>
<gene>
    <name evidence="9" type="ORF">DNTS_011938</name>
</gene>
<dbReference type="GO" id="GO:0015031">
    <property type="term" value="P:protein transport"/>
    <property type="evidence" value="ECO:0007669"/>
    <property type="project" value="UniProtKB-KW"/>
</dbReference>
<keyword evidence="6" id="KW-0472">Membrane</keyword>
<protein>
    <recommendedName>
        <fullName evidence="8">PX domain-containing protein</fullName>
    </recommendedName>
</protein>
<keyword evidence="2" id="KW-0813">Transport</keyword>
<comment type="caution">
    <text evidence="9">The sequence shown here is derived from an EMBL/GenBank/DDBJ whole genome shotgun (WGS) entry which is preliminary data.</text>
</comment>
<dbReference type="EMBL" id="SRMA01026256">
    <property type="protein sequence ID" value="TRY85927.1"/>
    <property type="molecule type" value="Genomic_DNA"/>
</dbReference>
<proteinExistence type="predicted"/>
<dbReference type="PROSITE" id="PS50195">
    <property type="entry name" value="PX"/>
    <property type="match status" value="1"/>
</dbReference>
<evidence type="ECO:0000256" key="1">
    <source>
        <dbReference type="ARBA" id="ARBA00004469"/>
    </source>
</evidence>
<evidence type="ECO:0000313" key="9">
    <source>
        <dbReference type="EMBL" id="TRY85927.1"/>
    </source>
</evidence>
<feature type="compositionally biased region" description="Acidic residues" evidence="7">
    <location>
        <begin position="583"/>
        <end position="592"/>
    </location>
</feature>
<feature type="region of interest" description="Disordered" evidence="7">
    <location>
        <begin position="581"/>
        <end position="603"/>
    </location>
</feature>
<dbReference type="SUPFAM" id="SSF64268">
    <property type="entry name" value="PX domain"/>
    <property type="match status" value="1"/>
</dbReference>
<dbReference type="PANTHER" id="PTHR20939">
    <property type="entry name" value="SORTING NEXIN 20, 21"/>
    <property type="match status" value="1"/>
</dbReference>
<evidence type="ECO:0000259" key="8">
    <source>
        <dbReference type="PROSITE" id="PS50195"/>
    </source>
</evidence>
<evidence type="ECO:0000256" key="6">
    <source>
        <dbReference type="ARBA" id="ARBA00023136"/>
    </source>
</evidence>